<dbReference type="RefSeq" id="WP_092565361.1">
    <property type="nucleotide sequence ID" value="NZ_FNQV01000012.1"/>
</dbReference>
<sequence>MIWLTNVLLLPAIFVTTTIAWATTQKDRAAGDYRAVIALVVGALVWAGGIAFTVVAENPNAVLPGGFVLAGVALACLTYLALPRPQLAVREAPATSSPGVLAEGMAQAGRPALILGWASVALLAAVIIMLVVIDSSMWWFALLLALFALLIPLFLQPWRILVTGRDVQLRTQIPFIQRQYPLTEIVRAEVSQVDPFGEFGGFGYRANLSGERGVVLKKGPALRLHLAGERTFVATTDDAAPLANAVNEVINSSQSGPDAPLPSH</sequence>
<feature type="transmembrane region" description="Helical" evidence="1">
    <location>
        <begin position="112"/>
        <end position="132"/>
    </location>
</feature>
<reference evidence="3" key="1">
    <citation type="submission" date="2016-10" db="EMBL/GenBank/DDBJ databases">
        <authorList>
            <person name="Varghese N."/>
            <person name="Submissions S."/>
        </authorList>
    </citation>
    <scope>NUCLEOTIDE SEQUENCE [LARGE SCALE GENOMIC DNA]</scope>
    <source>
        <strain evidence="3">KPR-1</strain>
    </source>
</reference>
<evidence type="ECO:0000313" key="3">
    <source>
        <dbReference type="Proteomes" id="UP000199288"/>
    </source>
</evidence>
<keyword evidence="1" id="KW-0472">Membrane</keyword>
<accession>A0A1H4CDA7</accession>
<evidence type="ECO:0000256" key="1">
    <source>
        <dbReference type="SAM" id="Phobius"/>
    </source>
</evidence>
<dbReference type="OrthoDB" id="3178004at2"/>
<feature type="transmembrane region" description="Helical" evidence="1">
    <location>
        <begin position="6"/>
        <end position="23"/>
    </location>
</feature>
<feature type="transmembrane region" description="Helical" evidence="1">
    <location>
        <begin position="35"/>
        <end position="55"/>
    </location>
</feature>
<protein>
    <recommendedName>
        <fullName evidence="4">DUF1648 domain-containing protein</fullName>
    </recommendedName>
</protein>
<name>A0A1H4CDA7_9ACTO</name>
<feature type="transmembrane region" description="Helical" evidence="1">
    <location>
        <begin position="138"/>
        <end position="155"/>
    </location>
</feature>
<dbReference type="AlphaFoldDB" id="A0A1H4CDA7"/>
<evidence type="ECO:0008006" key="4">
    <source>
        <dbReference type="Google" id="ProtNLM"/>
    </source>
</evidence>
<organism evidence="2 3">
    <name type="scientific">Bowdeniella nasicola</name>
    <dbReference type="NCBI Taxonomy" id="208480"/>
    <lineage>
        <taxon>Bacteria</taxon>
        <taxon>Bacillati</taxon>
        <taxon>Actinomycetota</taxon>
        <taxon>Actinomycetes</taxon>
        <taxon>Actinomycetales</taxon>
        <taxon>Actinomycetaceae</taxon>
        <taxon>Bowdeniella</taxon>
    </lineage>
</organism>
<keyword evidence="1" id="KW-1133">Transmembrane helix</keyword>
<dbReference type="Proteomes" id="UP000199288">
    <property type="component" value="Unassembled WGS sequence"/>
</dbReference>
<evidence type="ECO:0000313" key="2">
    <source>
        <dbReference type="EMBL" id="SEA58401.1"/>
    </source>
</evidence>
<feature type="transmembrane region" description="Helical" evidence="1">
    <location>
        <begin position="61"/>
        <end position="82"/>
    </location>
</feature>
<keyword evidence="1" id="KW-0812">Transmembrane</keyword>
<gene>
    <name evidence="2" type="ORF">SAMN02910418_01935</name>
</gene>
<dbReference type="EMBL" id="FNQV01000012">
    <property type="protein sequence ID" value="SEA58401.1"/>
    <property type="molecule type" value="Genomic_DNA"/>
</dbReference>
<proteinExistence type="predicted"/>
<keyword evidence="3" id="KW-1185">Reference proteome</keyword>